<dbReference type="Proteomes" id="UP000315010">
    <property type="component" value="Unassembled WGS sequence"/>
</dbReference>
<protein>
    <submittedName>
        <fullName evidence="8">ECF RNA polymerase sigma factor SigE</fullName>
    </submittedName>
</protein>
<dbReference type="Gene3D" id="1.10.1740.10">
    <property type="match status" value="1"/>
</dbReference>
<evidence type="ECO:0000256" key="1">
    <source>
        <dbReference type="ARBA" id="ARBA00010641"/>
    </source>
</evidence>
<keyword evidence="4" id="KW-0238">DNA-binding</keyword>
<feature type="domain" description="RNA polymerase sigma-70 region 2" evidence="6">
    <location>
        <begin position="30"/>
        <end position="96"/>
    </location>
</feature>
<evidence type="ECO:0000259" key="6">
    <source>
        <dbReference type="Pfam" id="PF04542"/>
    </source>
</evidence>
<dbReference type="PANTHER" id="PTHR43133:SF8">
    <property type="entry name" value="RNA POLYMERASE SIGMA FACTOR HI_1459-RELATED"/>
    <property type="match status" value="1"/>
</dbReference>
<evidence type="ECO:0000256" key="4">
    <source>
        <dbReference type="ARBA" id="ARBA00023125"/>
    </source>
</evidence>
<keyword evidence="2" id="KW-0805">Transcription regulation</keyword>
<dbReference type="InterPro" id="IPR013324">
    <property type="entry name" value="RNA_pol_sigma_r3/r4-like"/>
</dbReference>
<dbReference type="Pfam" id="PF04542">
    <property type="entry name" value="Sigma70_r2"/>
    <property type="match status" value="1"/>
</dbReference>
<dbReference type="InterPro" id="IPR036388">
    <property type="entry name" value="WH-like_DNA-bd_sf"/>
</dbReference>
<evidence type="ECO:0000256" key="2">
    <source>
        <dbReference type="ARBA" id="ARBA00023015"/>
    </source>
</evidence>
<sequence>MATLDNFSEQVRLYAGRIAESSAPALSGLYDLTAERLVRYATTITSNQHDAEDAVSAALVRVASEPKILLDAEFPWPYLLRMVRNEALVILRRKKRWSLLSDLSDLVVRRYVNQIEVEDQNRAVWFALRSLPAEQSEVVVLKVWESMTFAQIAEVLEITSSTAASRYRYAMEKLSVKLRSASAEVLHE</sequence>
<dbReference type="PANTHER" id="PTHR43133">
    <property type="entry name" value="RNA POLYMERASE ECF-TYPE SIGMA FACTO"/>
    <property type="match status" value="1"/>
</dbReference>
<name>A0A5C5YP32_9BACT</name>
<comment type="similarity">
    <text evidence="1">Belongs to the sigma-70 factor family. ECF subfamily.</text>
</comment>
<dbReference type="InterPro" id="IPR007627">
    <property type="entry name" value="RNA_pol_sigma70_r2"/>
</dbReference>
<feature type="domain" description="RNA polymerase sigma factor 70 region 4 type 2" evidence="7">
    <location>
        <begin position="123"/>
        <end position="174"/>
    </location>
</feature>
<organism evidence="8 9">
    <name type="scientific">Novipirellula herctigrandis</name>
    <dbReference type="NCBI Taxonomy" id="2527986"/>
    <lineage>
        <taxon>Bacteria</taxon>
        <taxon>Pseudomonadati</taxon>
        <taxon>Planctomycetota</taxon>
        <taxon>Planctomycetia</taxon>
        <taxon>Pirellulales</taxon>
        <taxon>Pirellulaceae</taxon>
        <taxon>Novipirellula</taxon>
    </lineage>
</organism>
<dbReference type="EMBL" id="SJPJ01000002">
    <property type="protein sequence ID" value="TWT76674.1"/>
    <property type="molecule type" value="Genomic_DNA"/>
</dbReference>
<keyword evidence="3" id="KW-0731">Sigma factor</keyword>
<evidence type="ECO:0000313" key="8">
    <source>
        <dbReference type="EMBL" id="TWT76674.1"/>
    </source>
</evidence>
<dbReference type="OrthoDB" id="289887at2"/>
<evidence type="ECO:0000256" key="5">
    <source>
        <dbReference type="ARBA" id="ARBA00023163"/>
    </source>
</evidence>
<dbReference type="AlphaFoldDB" id="A0A5C5YP32"/>
<dbReference type="RefSeq" id="WP_146404400.1">
    <property type="nucleotide sequence ID" value="NZ_SJPJ01000002.1"/>
</dbReference>
<dbReference type="InterPro" id="IPR013325">
    <property type="entry name" value="RNA_pol_sigma_r2"/>
</dbReference>
<comment type="caution">
    <text evidence="8">The sequence shown here is derived from an EMBL/GenBank/DDBJ whole genome shotgun (WGS) entry which is preliminary data.</text>
</comment>
<dbReference type="SUPFAM" id="SSF88946">
    <property type="entry name" value="Sigma2 domain of RNA polymerase sigma factors"/>
    <property type="match status" value="1"/>
</dbReference>
<dbReference type="InterPro" id="IPR039425">
    <property type="entry name" value="RNA_pol_sigma-70-like"/>
</dbReference>
<evidence type="ECO:0000256" key="3">
    <source>
        <dbReference type="ARBA" id="ARBA00023082"/>
    </source>
</evidence>
<dbReference type="InterPro" id="IPR014284">
    <property type="entry name" value="RNA_pol_sigma-70_dom"/>
</dbReference>
<dbReference type="InterPro" id="IPR013249">
    <property type="entry name" value="RNA_pol_sigma70_r4_t2"/>
</dbReference>
<keyword evidence="5" id="KW-0804">Transcription</keyword>
<dbReference type="SUPFAM" id="SSF88659">
    <property type="entry name" value="Sigma3 and sigma4 domains of RNA polymerase sigma factors"/>
    <property type="match status" value="1"/>
</dbReference>
<accession>A0A5C5YP32</accession>
<dbReference type="Gene3D" id="1.10.10.10">
    <property type="entry name" value="Winged helix-like DNA-binding domain superfamily/Winged helix DNA-binding domain"/>
    <property type="match status" value="1"/>
</dbReference>
<evidence type="ECO:0000259" key="7">
    <source>
        <dbReference type="Pfam" id="PF08281"/>
    </source>
</evidence>
<keyword evidence="9" id="KW-1185">Reference proteome</keyword>
<dbReference type="GO" id="GO:0006352">
    <property type="term" value="P:DNA-templated transcription initiation"/>
    <property type="evidence" value="ECO:0007669"/>
    <property type="project" value="InterPro"/>
</dbReference>
<reference evidence="8 9" key="1">
    <citation type="submission" date="2019-02" db="EMBL/GenBank/DDBJ databases">
        <title>Deep-cultivation of Planctomycetes and their phenomic and genomic characterization uncovers novel biology.</title>
        <authorList>
            <person name="Wiegand S."/>
            <person name="Jogler M."/>
            <person name="Boedeker C."/>
            <person name="Pinto D."/>
            <person name="Vollmers J."/>
            <person name="Rivas-Marin E."/>
            <person name="Kohn T."/>
            <person name="Peeters S.H."/>
            <person name="Heuer A."/>
            <person name="Rast P."/>
            <person name="Oberbeckmann S."/>
            <person name="Bunk B."/>
            <person name="Jeske O."/>
            <person name="Meyerdierks A."/>
            <person name="Storesund J.E."/>
            <person name="Kallscheuer N."/>
            <person name="Luecker S."/>
            <person name="Lage O.M."/>
            <person name="Pohl T."/>
            <person name="Merkel B.J."/>
            <person name="Hornburger P."/>
            <person name="Mueller R.-W."/>
            <person name="Bruemmer F."/>
            <person name="Labrenz M."/>
            <person name="Spormann A.M."/>
            <person name="Op Den Camp H."/>
            <person name="Overmann J."/>
            <person name="Amann R."/>
            <person name="Jetten M.S.M."/>
            <person name="Mascher T."/>
            <person name="Medema M.H."/>
            <person name="Devos D.P."/>
            <person name="Kaster A.-K."/>
            <person name="Ovreas L."/>
            <person name="Rohde M."/>
            <person name="Galperin M.Y."/>
            <person name="Jogler C."/>
        </authorList>
    </citation>
    <scope>NUCLEOTIDE SEQUENCE [LARGE SCALE GENOMIC DNA]</scope>
    <source>
        <strain evidence="8 9">CA13</strain>
    </source>
</reference>
<dbReference type="NCBIfam" id="TIGR02937">
    <property type="entry name" value="sigma70-ECF"/>
    <property type="match status" value="1"/>
</dbReference>
<dbReference type="GO" id="GO:0016987">
    <property type="term" value="F:sigma factor activity"/>
    <property type="evidence" value="ECO:0007669"/>
    <property type="project" value="UniProtKB-KW"/>
</dbReference>
<proteinExistence type="inferred from homology"/>
<evidence type="ECO:0000313" key="9">
    <source>
        <dbReference type="Proteomes" id="UP000315010"/>
    </source>
</evidence>
<gene>
    <name evidence="8" type="primary">sigE_4</name>
    <name evidence="8" type="ORF">CA13_71710</name>
</gene>
<dbReference type="GO" id="GO:0003677">
    <property type="term" value="F:DNA binding"/>
    <property type="evidence" value="ECO:0007669"/>
    <property type="project" value="UniProtKB-KW"/>
</dbReference>
<dbReference type="Pfam" id="PF08281">
    <property type="entry name" value="Sigma70_r4_2"/>
    <property type="match status" value="1"/>
</dbReference>